<dbReference type="PROSITE" id="PS00687">
    <property type="entry name" value="ALDEHYDE_DEHYDR_GLU"/>
    <property type="match status" value="1"/>
</dbReference>
<dbReference type="InterPro" id="IPR029510">
    <property type="entry name" value="Ald_DH_CS_GLU"/>
</dbReference>
<comment type="caution">
    <text evidence="8">The sequence shown here is derived from an EMBL/GenBank/DDBJ whole genome shotgun (WGS) entry which is preliminary data.</text>
</comment>
<dbReference type="CDD" id="cd07138">
    <property type="entry name" value="ALDH_CddD_SSP0762"/>
    <property type="match status" value="1"/>
</dbReference>
<evidence type="ECO:0000313" key="9">
    <source>
        <dbReference type="Proteomes" id="UP001482520"/>
    </source>
</evidence>
<accession>A0ABV1P3B4</accession>
<dbReference type="Pfam" id="PF00171">
    <property type="entry name" value="Aldedh"/>
    <property type="match status" value="1"/>
</dbReference>
<evidence type="ECO:0000256" key="2">
    <source>
        <dbReference type="ARBA" id="ARBA00023002"/>
    </source>
</evidence>
<keyword evidence="2 6" id="KW-0560">Oxidoreductase</keyword>
<evidence type="ECO:0000256" key="4">
    <source>
        <dbReference type="ARBA" id="ARBA00049194"/>
    </source>
</evidence>
<dbReference type="Gene3D" id="3.40.309.10">
    <property type="entry name" value="Aldehyde Dehydrogenase, Chain A, domain 2"/>
    <property type="match status" value="1"/>
</dbReference>
<dbReference type="InterPro" id="IPR015590">
    <property type="entry name" value="Aldehyde_DH_dom"/>
</dbReference>
<organism evidence="8 9">
    <name type="scientific">Nocardioides kribbensis</name>
    <dbReference type="NCBI Taxonomy" id="305517"/>
    <lineage>
        <taxon>Bacteria</taxon>
        <taxon>Bacillati</taxon>
        <taxon>Actinomycetota</taxon>
        <taxon>Actinomycetes</taxon>
        <taxon>Propionibacteriales</taxon>
        <taxon>Nocardioidaceae</taxon>
        <taxon>Nocardioides</taxon>
    </lineage>
</organism>
<keyword evidence="9" id="KW-1185">Reference proteome</keyword>
<dbReference type="InterPro" id="IPR016163">
    <property type="entry name" value="Ald_DH_C"/>
</dbReference>
<evidence type="ECO:0000313" key="8">
    <source>
        <dbReference type="EMBL" id="MEQ7849233.1"/>
    </source>
</evidence>
<dbReference type="EMBL" id="JBEGDP010000032">
    <property type="protein sequence ID" value="MEQ7849233.1"/>
    <property type="molecule type" value="Genomic_DNA"/>
</dbReference>
<evidence type="ECO:0000256" key="6">
    <source>
        <dbReference type="RuleBase" id="RU003345"/>
    </source>
</evidence>
<dbReference type="InterPro" id="IPR016161">
    <property type="entry name" value="Ald_DH/histidinol_DH"/>
</dbReference>
<dbReference type="PANTHER" id="PTHR42804">
    <property type="entry name" value="ALDEHYDE DEHYDROGENASE"/>
    <property type="match status" value="1"/>
</dbReference>
<dbReference type="PROSITE" id="PS00070">
    <property type="entry name" value="ALDEHYDE_DEHYDR_CYS"/>
    <property type="match status" value="1"/>
</dbReference>
<reference evidence="8 9" key="1">
    <citation type="submission" date="2024-02" db="EMBL/GenBank/DDBJ databases">
        <title>Full genome sequence of Nocardioides kribbensis.</title>
        <authorList>
            <person name="Poletto B.L."/>
            <person name="Silva G."/>
            <person name="Galante D."/>
            <person name="Campos K.R."/>
            <person name="Santos M.B.N."/>
            <person name="Sacchi C.T."/>
        </authorList>
    </citation>
    <scope>NUCLEOTIDE SEQUENCE [LARGE SCALE GENOMIC DNA]</scope>
    <source>
        <strain evidence="8 9">O4R</strain>
    </source>
</reference>
<comment type="catalytic activity">
    <reaction evidence="4">
        <text>an aldehyde + NAD(+) + H2O = a carboxylate + NADH + 2 H(+)</text>
        <dbReference type="Rhea" id="RHEA:16185"/>
        <dbReference type="ChEBI" id="CHEBI:15377"/>
        <dbReference type="ChEBI" id="CHEBI:15378"/>
        <dbReference type="ChEBI" id="CHEBI:17478"/>
        <dbReference type="ChEBI" id="CHEBI:29067"/>
        <dbReference type="ChEBI" id="CHEBI:57540"/>
        <dbReference type="ChEBI" id="CHEBI:57945"/>
        <dbReference type="EC" id="1.2.1.3"/>
    </reaction>
</comment>
<name>A0ABV1P3B4_9ACTN</name>
<evidence type="ECO:0000259" key="7">
    <source>
        <dbReference type="Pfam" id="PF00171"/>
    </source>
</evidence>
<comment type="similarity">
    <text evidence="1 6">Belongs to the aldehyde dehydrogenase family.</text>
</comment>
<feature type="domain" description="Aldehyde dehydrogenase" evidence="7">
    <location>
        <begin position="35"/>
        <end position="491"/>
    </location>
</feature>
<protein>
    <recommendedName>
        <fullName evidence="3">aldehyde dehydrogenase (NAD(+))</fullName>
        <ecNumber evidence="3">1.2.1.3</ecNumber>
    </recommendedName>
</protein>
<dbReference type="InterPro" id="IPR016162">
    <property type="entry name" value="Ald_DH_N"/>
</dbReference>
<dbReference type="Proteomes" id="UP001482520">
    <property type="component" value="Unassembled WGS sequence"/>
</dbReference>
<sequence length="493" mass="51790">MSQSTLASPTLEAMLAGLRADEVVDATALYIDGRWVASDAPGRIEVRSPVTEQVIAEVAEGAAADVDKAVAAARAAFPAWAALAPSERAAYLTRTSELLVERMEALAELGSRDIGAPLEAVKAVQLGLPIFNFGYYADLATSYDFEGTEIGNSLIVREPVGVVGCITPWNFPLHQVALKVAAAFAAGCTVVVKPTEVTPLLVVALAEIFDEIGLPAGVFNMVHGNGPGVGEALVAHRDVDMISFTGSTRAGKRIAEVAAGTVKRVALELGGKSANVILDDADFEQAVTGGLANAYLNCGQACTALTRMLVPASRLAEVEEIATRVAATYTTGPWDQESSVLGPLVNATQHEKVRGFIQTGIDEGARLVVGGLENEHESGYFVTPTIFSDVTNDMTIAREEIFGPVLSILPYSDEEEAVSIANDTDYGLAGAVWSGDDERALRVAKRLRAGQIEVNGGAFNPAAPFGGYKQSGLGREAGPAGIEEFLETKAIQR</sequence>
<evidence type="ECO:0000256" key="1">
    <source>
        <dbReference type="ARBA" id="ARBA00009986"/>
    </source>
</evidence>
<dbReference type="Gene3D" id="3.40.605.10">
    <property type="entry name" value="Aldehyde Dehydrogenase, Chain A, domain 1"/>
    <property type="match status" value="1"/>
</dbReference>
<dbReference type="PANTHER" id="PTHR42804:SF1">
    <property type="entry name" value="ALDEHYDE DEHYDROGENASE-RELATED"/>
    <property type="match status" value="1"/>
</dbReference>
<feature type="active site" evidence="5">
    <location>
        <position position="268"/>
    </location>
</feature>
<gene>
    <name evidence="8" type="ORF">V6R90_18305</name>
</gene>
<proteinExistence type="inferred from homology"/>
<dbReference type="SUPFAM" id="SSF53720">
    <property type="entry name" value="ALDH-like"/>
    <property type="match status" value="1"/>
</dbReference>
<dbReference type="InterPro" id="IPR016160">
    <property type="entry name" value="Ald_DH_CS_CYS"/>
</dbReference>
<dbReference type="EC" id="1.2.1.3" evidence="3"/>
<evidence type="ECO:0000256" key="3">
    <source>
        <dbReference type="ARBA" id="ARBA00024226"/>
    </source>
</evidence>
<evidence type="ECO:0000256" key="5">
    <source>
        <dbReference type="PROSITE-ProRule" id="PRU10007"/>
    </source>
</evidence>
<dbReference type="RefSeq" id="WP_349805528.1">
    <property type="nucleotide sequence ID" value="NZ_JBEGDP010000032.1"/>
</dbReference>